<accession>A0A9N8ZR16</accession>
<sequence>MRFDAVRLDNLDDLRKYFDQWDNHVMDMALELYQLHLHIFCAVM</sequence>
<evidence type="ECO:0000313" key="2">
    <source>
        <dbReference type="Proteomes" id="UP000789396"/>
    </source>
</evidence>
<name>A0A9N8ZR16_9GLOM</name>
<proteinExistence type="predicted"/>
<dbReference type="AlphaFoldDB" id="A0A9N8ZR16"/>
<dbReference type="EMBL" id="CAJVPZ010001983">
    <property type="protein sequence ID" value="CAG8503972.1"/>
    <property type="molecule type" value="Genomic_DNA"/>
</dbReference>
<protein>
    <submittedName>
        <fullName evidence="1">19007_t:CDS:1</fullName>
    </submittedName>
</protein>
<evidence type="ECO:0000313" key="1">
    <source>
        <dbReference type="EMBL" id="CAG8503972.1"/>
    </source>
</evidence>
<organism evidence="1 2">
    <name type="scientific">Racocetra fulgida</name>
    <dbReference type="NCBI Taxonomy" id="60492"/>
    <lineage>
        <taxon>Eukaryota</taxon>
        <taxon>Fungi</taxon>
        <taxon>Fungi incertae sedis</taxon>
        <taxon>Mucoromycota</taxon>
        <taxon>Glomeromycotina</taxon>
        <taxon>Glomeromycetes</taxon>
        <taxon>Diversisporales</taxon>
        <taxon>Gigasporaceae</taxon>
        <taxon>Racocetra</taxon>
    </lineage>
</organism>
<keyword evidence="2" id="KW-1185">Reference proteome</keyword>
<comment type="caution">
    <text evidence="1">The sequence shown here is derived from an EMBL/GenBank/DDBJ whole genome shotgun (WGS) entry which is preliminary data.</text>
</comment>
<reference evidence="1" key="1">
    <citation type="submission" date="2021-06" db="EMBL/GenBank/DDBJ databases">
        <authorList>
            <person name="Kallberg Y."/>
            <person name="Tangrot J."/>
            <person name="Rosling A."/>
        </authorList>
    </citation>
    <scope>NUCLEOTIDE SEQUENCE</scope>
    <source>
        <strain evidence="1">IN212</strain>
    </source>
</reference>
<gene>
    <name evidence="1" type="ORF">RFULGI_LOCUS2573</name>
</gene>
<dbReference type="Proteomes" id="UP000789396">
    <property type="component" value="Unassembled WGS sequence"/>
</dbReference>